<feature type="region of interest" description="Disordered" evidence="9">
    <location>
        <begin position="9"/>
        <end position="44"/>
    </location>
</feature>
<organism evidence="12 13">
    <name type="scientific">Stereocaulon virgatum</name>
    <dbReference type="NCBI Taxonomy" id="373712"/>
    <lineage>
        <taxon>Eukaryota</taxon>
        <taxon>Fungi</taxon>
        <taxon>Dikarya</taxon>
        <taxon>Ascomycota</taxon>
        <taxon>Pezizomycotina</taxon>
        <taxon>Lecanoromycetes</taxon>
        <taxon>OSLEUM clade</taxon>
        <taxon>Lecanoromycetidae</taxon>
        <taxon>Lecanorales</taxon>
        <taxon>Lecanorineae</taxon>
        <taxon>Stereocaulaceae</taxon>
        <taxon>Stereocaulon</taxon>
    </lineage>
</organism>
<keyword evidence="4" id="KW-0347">Helicase</keyword>
<reference evidence="12 13" key="1">
    <citation type="submission" date="2024-09" db="EMBL/GenBank/DDBJ databases">
        <title>Rethinking Asexuality: The Enigmatic Case of Functional Sexual Genes in Lepraria (Stereocaulaceae).</title>
        <authorList>
            <person name="Doellman M."/>
            <person name="Sun Y."/>
            <person name="Barcenas-Pena A."/>
            <person name="Lumbsch H.T."/>
            <person name="Grewe F."/>
        </authorList>
    </citation>
    <scope>NUCLEOTIDE SEQUENCE [LARGE SCALE GENOMIC DNA]</scope>
    <source>
        <strain evidence="12 13">Mercado 3170</strain>
    </source>
</reference>
<evidence type="ECO:0000313" key="13">
    <source>
        <dbReference type="Proteomes" id="UP001590950"/>
    </source>
</evidence>
<dbReference type="PANTHER" id="PTHR47959:SF15">
    <property type="entry name" value="RNA HELICASE"/>
    <property type="match status" value="1"/>
</dbReference>
<keyword evidence="6" id="KW-0694">RNA-binding</keyword>
<dbReference type="SMART" id="SM00487">
    <property type="entry name" value="DEXDc"/>
    <property type="match status" value="1"/>
</dbReference>
<dbReference type="PROSITE" id="PS51192">
    <property type="entry name" value="HELICASE_ATP_BIND_1"/>
    <property type="match status" value="1"/>
</dbReference>
<evidence type="ECO:0000256" key="9">
    <source>
        <dbReference type="SAM" id="MobiDB-lite"/>
    </source>
</evidence>
<evidence type="ECO:0000256" key="1">
    <source>
        <dbReference type="ARBA" id="ARBA00012552"/>
    </source>
</evidence>
<dbReference type="InterPro" id="IPR011545">
    <property type="entry name" value="DEAD/DEAH_box_helicase_dom"/>
</dbReference>
<feature type="compositionally biased region" description="Basic and acidic residues" evidence="9">
    <location>
        <begin position="725"/>
        <end position="736"/>
    </location>
</feature>
<feature type="region of interest" description="Disordered" evidence="9">
    <location>
        <begin position="221"/>
        <end position="240"/>
    </location>
</feature>
<dbReference type="CDD" id="cd18787">
    <property type="entry name" value="SF2_C_DEAD"/>
    <property type="match status" value="1"/>
</dbReference>
<dbReference type="SUPFAM" id="SSF52540">
    <property type="entry name" value="P-loop containing nucleoside triphosphate hydrolases"/>
    <property type="match status" value="1"/>
</dbReference>
<name>A0ABR4A2P7_9LECA</name>
<keyword evidence="13" id="KW-1185">Reference proteome</keyword>
<comment type="catalytic activity">
    <reaction evidence="8">
        <text>ATP + H2O = ADP + phosphate + H(+)</text>
        <dbReference type="Rhea" id="RHEA:13065"/>
        <dbReference type="ChEBI" id="CHEBI:15377"/>
        <dbReference type="ChEBI" id="CHEBI:15378"/>
        <dbReference type="ChEBI" id="CHEBI:30616"/>
        <dbReference type="ChEBI" id="CHEBI:43474"/>
        <dbReference type="ChEBI" id="CHEBI:456216"/>
        <dbReference type="EC" id="3.6.4.13"/>
    </reaction>
</comment>
<keyword evidence="5" id="KW-0067">ATP-binding</keyword>
<feature type="region of interest" description="Disordered" evidence="9">
    <location>
        <begin position="146"/>
        <end position="168"/>
    </location>
</feature>
<protein>
    <recommendedName>
        <fullName evidence="1">RNA helicase</fullName>
        <ecNumber evidence="1">3.6.4.13</ecNumber>
    </recommendedName>
</protein>
<evidence type="ECO:0000256" key="4">
    <source>
        <dbReference type="ARBA" id="ARBA00022806"/>
    </source>
</evidence>
<dbReference type="Pfam" id="PF00270">
    <property type="entry name" value="DEAD"/>
    <property type="match status" value="1"/>
</dbReference>
<dbReference type="Proteomes" id="UP001590950">
    <property type="component" value="Unassembled WGS sequence"/>
</dbReference>
<dbReference type="Gene3D" id="3.40.50.300">
    <property type="entry name" value="P-loop containing nucleotide triphosphate hydrolases"/>
    <property type="match status" value="2"/>
</dbReference>
<evidence type="ECO:0000256" key="2">
    <source>
        <dbReference type="ARBA" id="ARBA00022741"/>
    </source>
</evidence>
<dbReference type="SMART" id="SM00490">
    <property type="entry name" value="HELICc"/>
    <property type="match status" value="1"/>
</dbReference>
<dbReference type="InterPro" id="IPR050079">
    <property type="entry name" value="DEAD_box_RNA_helicase"/>
</dbReference>
<dbReference type="EC" id="3.6.4.13" evidence="1"/>
<evidence type="ECO:0000256" key="7">
    <source>
        <dbReference type="ARBA" id="ARBA00024355"/>
    </source>
</evidence>
<dbReference type="Pfam" id="PF00271">
    <property type="entry name" value="Helicase_C"/>
    <property type="match status" value="1"/>
</dbReference>
<feature type="domain" description="Helicase ATP-binding" evidence="10">
    <location>
        <begin position="236"/>
        <end position="441"/>
    </location>
</feature>
<keyword evidence="2" id="KW-0547">Nucleotide-binding</keyword>
<feature type="compositionally biased region" description="Basic and acidic residues" evidence="9">
    <location>
        <begin position="702"/>
        <end position="711"/>
    </location>
</feature>
<evidence type="ECO:0000259" key="11">
    <source>
        <dbReference type="PROSITE" id="PS51194"/>
    </source>
</evidence>
<evidence type="ECO:0000256" key="8">
    <source>
        <dbReference type="ARBA" id="ARBA00047984"/>
    </source>
</evidence>
<feature type="compositionally biased region" description="Basic and acidic residues" evidence="9">
    <location>
        <begin position="675"/>
        <end position="694"/>
    </location>
</feature>
<feature type="compositionally biased region" description="Polar residues" evidence="9">
    <location>
        <begin position="146"/>
        <end position="158"/>
    </location>
</feature>
<dbReference type="InterPro" id="IPR001650">
    <property type="entry name" value="Helicase_C-like"/>
</dbReference>
<evidence type="ECO:0000259" key="10">
    <source>
        <dbReference type="PROSITE" id="PS51192"/>
    </source>
</evidence>
<proteinExistence type="inferred from homology"/>
<feature type="region of interest" description="Disordered" evidence="9">
    <location>
        <begin position="671"/>
        <end position="744"/>
    </location>
</feature>
<dbReference type="PANTHER" id="PTHR47959">
    <property type="entry name" value="ATP-DEPENDENT RNA HELICASE RHLE-RELATED"/>
    <property type="match status" value="1"/>
</dbReference>
<dbReference type="InterPro" id="IPR027417">
    <property type="entry name" value="P-loop_NTPase"/>
</dbReference>
<dbReference type="InterPro" id="IPR014001">
    <property type="entry name" value="Helicase_ATP-bd"/>
</dbReference>
<dbReference type="PROSITE" id="PS51194">
    <property type="entry name" value="HELICASE_CTER"/>
    <property type="match status" value="1"/>
</dbReference>
<feature type="compositionally biased region" description="Low complexity" evidence="9">
    <location>
        <begin position="23"/>
        <end position="35"/>
    </location>
</feature>
<evidence type="ECO:0000313" key="12">
    <source>
        <dbReference type="EMBL" id="KAL2039211.1"/>
    </source>
</evidence>
<feature type="domain" description="Helicase C-terminal" evidence="11">
    <location>
        <begin position="486"/>
        <end position="661"/>
    </location>
</feature>
<comment type="similarity">
    <text evidence="7">Belongs to the DEAD box helicase family. DDX52/ROK1 subfamily.</text>
</comment>
<evidence type="ECO:0000256" key="5">
    <source>
        <dbReference type="ARBA" id="ARBA00022840"/>
    </source>
</evidence>
<gene>
    <name evidence="12" type="ORF">N7G274_007879</name>
</gene>
<sequence>MDAFKLLIRSTNIQKTGPVSRKGPAAPTPSAGAPARTQNPLDNDDFLHMRETSECKGTKRKRCGQTRTEVDGVSGELDFFGDRARLSVLSEHTKKAKRDVPKSEQARIQKSEGFEEEVPEFDEVECRQILKRHKVKITILGQTCQVQQHHNNDSTRTGPQKRGGKKDMHTQIWPQPLTSFQQLRSRYGISRRLAANLDAQGYAEPTEVQLGSLPLLLGSDDDRGWRRKGARKSKSKKHPRPEVDLITIAPTGSGKTLGFMIHVLQGLLKERQATKKSVPEGMTKHQVQALIIAPTHELADQIVNEGKKMAAGTGIKILGLKKNMRLHPELAIVSEQVSGGTRDRSAHTNETLVNSDILVSTPLLLLHAISAKEFTPAPLPAIRFLVLDEADVLLDHLFREQTLAIWRACSNTSLRTSLWSATIGSSIESLAHSFILDRRRDLGLHLSPQLPPHHVIRLVVGLKDSAIPNISHRLIYAASEQGKLLALRQLLHPSTAPTTGAPSLQPPFLIFTQTISRAIALHSELLYDIPVEAGGSSRIAVLHSDLSDTARSKIMAGFRNGEIWILITTDLLSRGMDFRGMNGVLNYDIPNTGASYVHRVGRTGRQGREGGVAVTLYTKEDVPYVKNVANVISASERAKANQGREGEGGGEGVQKWLLEALPDVSKKTKKALKSRGVESRSVTVEHEGGREARRMRISTKSGYDRRLENKKKGAVGGSGRRRKQRDSDKADEDKAGSEWSGIDD</sequence>
<dbReference type="EMBL" id="JBEFKJ010000026">
    <property type="protein sequence ID" value="KAL2039211.1"/>
    <property type="molecule type" value="Genomic_DNA"/>
</dbReference>
<keyword evidence="3" id="KW-0378">Hydrolase</keyword>
<evidence type="ECO:0000256" key="6">
    <source>
        <dbReference type="ARBA" id="ARBA00022884"/>
    </source>
</evidence>
<accession>A0ABR4A2P7</accession>
<comment type="caution">
    <text evidence="12">The sequence shown here is derived from an EMBL/GenBank/DDBJ whole genome shotgun (WGS) entry which is preliminary data.</text>
</comment>
<feature type="compositionally biased region" description="Basic residues" evidence="9">
    <location>
        <begin position="225"/>
        <end position="239"/>
    </location>
</feature>
<evidence type="ECO:0000256" key="3">
    <source>
        <dbReference type="ARBA" id="ARBA00022801"/>
    </source>
</evidence>
<feature type="compositionally biased region" description="Basic residues" evidence="9">
    <location>
        <begin position="712"/>
        <end position="724"/>
    </location>
</feature>